<evidence type="ECO:0000313" key="1">
    <source>
        <dbReference type="EMBL" id="KAK3060603.1"/>
    </source>
</evidence>
<name>A0ACC3D2F1_9PEZI</name>
<gene>
    <name evidence="1" type="ORF">LTS18_008178</name>
</gene>
<proteinExistence type="predicted"/>
<accession>A0ACC3D2F1</accession>
<evidence type="ECO:0000313" key="2">
    <source>
        <dbReference type="Proteomes" id="UP001186974"/>
    </source>
</evidence>
<organism evidence="1 2">
    <name type="scientific">Coniosporium uncinatum</name>
    <dbReference type="NCBI Taxonomy" id="93489"/>
    <lineage>
        <taxon>Eukaryota</taxon>
        <taxon>Fungi</taxon>
        <taxon>Dikarya</taxon>
        <taxon>Ascomycota</taxon>
        <taxon>Pezizomycotina</taxon>
        <taxon>Dothideomycetes</taxon>
        <taxon>Dothideomycetes incertae sedis</taxon>
        <taxon>Coniosporium</taxon>
    </lineage>
</organism>
<sequence length="373" mass="41146">MVPSLTNLIIYLGQKFCREGDVACHRQALSLSKASNIDIDYDTISHALIFKALWSDDPSGGAWNEDLQKVREDDSLEVGVLNNETPEEKEELKLGGFLTVVGDDDHAKPALFSFPSRHHPLPAGSSLTYSARFQQPTGLHPHLLLSFPRYSLKPPVEDAGCSLHTYLTLSSTFFIDKYQLQDPLFMSSVNLRALRSVGGETDLEAPDYTVKAWGSAALLELATPPNENEHGENAQWTVDIPLHLRYLSPSHNNSGHADASLPWPVVFWACTAEDGTKMSSSPFDRTNLGYESLFGERTYFYHVPPAAGTAKLVETLQVPVLDLNKSWYVEWGTVAAVVLGALWVASKLSQVAFKKGVTTESQSNRNDKGKKAQ</sequence>
<reference evidence="1" key="1">
    <citation type="submission" date="2024-09" db="EMBL/GenBank/DDBJ databases">
        <title>Black Yeasts Isolated from many extreme environments.</title>
        <authorList>
            <person name="Coleine C."/>
            <person name="Stajich J.E."/>
            <person name="Selbmann L."/>
        </authorList>
    </citation>
    <scope>NUCLEOTIDE SEQUENCE</scope>
    <source>
        <strain evidence="1">CCFEE 5737</strain>
    </source>
</reference>
<keyword evidence="2" id="KW-1185">Reference proteome</keyword>
<protein>
    <submittedName>
        <fullName evidence="1">Uncharacterized protein</fullName>
    </submittedName>
</protein>
<dbReference type="Proteomes" id="UP001186974">
    <property type="component" value="Unassembled WGS sequence"/>
</dbReference>
<dbReference type="EMBL" id="JAWDJW010008441">
    <property type="protein sequence ID" value="KAK3060603.1"/>
    <property type="molecule type" value="Genomic_DNA"/>
</dbReference>
<comment type="caution">
    <text evidence="1">The sequence shown here is derived from an EMBL/GenBank/DDBJ whole genome shotgun (WGS) entry which is preliminary data.</text>
</comment>